<dbReference type="EMBL" id="JBEPCU010000001">
    <property type="protein sequence ID" value="MER6975522.1"/>
    <property type="molecule type" value="Genomic_DNA"/>
</dbReference>
<evidence type="ECO:0000256" key="1">
    <source>
        <dbReference type="SAM" id="Phobius"/>
    </source>
</evidence>
<evidence type="ECO:0000313" key="3">
    <source>
        <dbReference type="Proteomes" id="UP001458415"/>
    </source>
</evidence>
<keyword evidence="1" id="KW-1133">Transmembrane helix</keyword>
<proteinExistence type="predicted"/>
<keyword evidence="3" id="KW-1185">Reference proteome</keyword>
<evidence type="ECO:0000313" key="2">
    <source>
        <dbReference type="EMBL" id="MER6975522.1"/>
    </source>
</evidence>
<keyword evidence="1" id="KW-0472">Membrane</keyword>
<gene>
    <name evidence="2" type="ORF">ABT317_00170</name>
</gene>
<organism evidence="2 3">
    <name type="scientific">Streptomyces carpinensis</name>
    <dbReference type="NCBI Taxonomy" id="66369"/>
    <lineage>
        <taxon>Bacteria</taxon>
        <taxon>Bacillati</taxon>
        <taxon>Actinomycetota</taxon>
        <taxon>Actinomycetes</taxon>
        <taxon>Kitasatosporales</taxon>
        <taxon>Streptomycetaceae</taxon>
        <taxon>Streptomyces</taxon>
    </lineage>
</organism>
<name>A0ABV1VUB0_9ACTN</name>
<comment type="caution">
    <text evidence="2">The sequence shown here is derived from an EMBL/GenBank/DDBJ whole genome shotgun (WGS) entry which is preliminary data.</text>
</comment>
<sequence>MMGLTVVILVWVRQTRINTANFYVATTNLENVAARVLKLKFSRVTWAIVVGVIVYVVVLCR</sequence>
<feature type="transmembrane region" description="Helical" evidence="1">
    <location>
        <begin position="43"/>
        <end position="60"/>
    </location>
</feature>
<keyword evidence="1" id="KW-0812">Transmembrane</keyword>
<accession>A0ABV1VUB0</accession>
<dbReference type="Proteomes" id="UP001458415">
    <property type="component" value="Unassembled WGS sequence"/>
</dbReference>
<dbReference type="RefSeq" id="WP_143668107.1">
    <property type="nucleotide sequence ID" value="NZ_MUBM01000186.1"/>
</dbReference>
<reference evidence="2 3" key="1">
    <citation type="submission" date="2024-06" db="EMBL/GenBank/DDBJ databases">
        <title>The Natural Products Discovery Center: Release of the First 8490 Sequenced Strains for Exploring Actinobacteria Biosynthetic Diversity.</title>
        <authorList>
            <person name="Kalkreuter E."/>
            <person name="Kautsar S.A."/>
            <person name="Yang D."/>
            <person name="Bader C.D."/>
            <person name="Teijaro C.N."/>
            <person name="Fluegel L."/>
            <person name="Davis C.M."/>
            <person name="Simpson J.R."/>
            <person name="Lauterbach L."/>
            <person name="Steele A.D."/>
            <person name="Gui C."/>
            <person name="Meng S."/>
            <person name="Li G."/>
            <person name="Viehrig K."/>
            <person name="Ye F."/>
            <person name="Su P."/>
            <person name="Kiefer A.F."/>
            <person name="Nichols A."/>
            <person name="Cepeda A.J."/>
            <person name="Yan W."/>
            <person name="Fan B."/>
            <person name="Jiang Y."/>
            <person name="Adhikari A."/>
            <person name="Zheng C.-J."/>
            <person name="Schuster L."/>
            <person name="Cowan T.M."/>
            <person name="Smanski M.J."/>
            <person name="Chevrette M.G."/>
            <person name="De Carvalho L.P.S."/>
            <person name="Shen B."/>
        </authorList>
    </citation>
    <scope>NUCLEOTIDE SEQUENCE [LARGE SCALE GENOMIC DNA]</scope>
    <source>
        <strain evidence="2 3">NPDC000634</strain>
    </source>
</reference>
<protein>
    <submittedName>
        <fullName evidence="2">Uncharacterized protein</fullName>
    </submittedName>
</protein>